<gene>
    <name evidence="1" type="ORF">NM208_g11878</name>
</gene>
<proteinExistence type="predicted"/>
<name>A0ACC1RQU5_9HYPO</name>
<evidence type="ECO:0000313" key="2">
    <source>
        <dbReference type="Proteomes" id="UP001148629"/>
    </source>
</evidence>
<dbReference type="EMBL" id="JANRMS010002003">
    <property type="protein sequence ID" value="KAJ3524872.1"/>
    <property type="molecule type" value="Genomic_DNA"/>
</dbReference>
<accession>A0ACC1RQU5</accession>
<comment type="caution">
    <text evidence="1">The sequence shown here is derived from an EMBL/GenBank/DDBJ whole genome shotgun (WGS) entry which is preliminary data.</text>
</comment>
<protein>
    <submittedName>
        <fullName evidence="1">Uncharacterized protein</fullName>
    </submittedName>
</protein>
<dbReference type="Proteomes" id="UP001148629">
    <property type="component" value="Unassembled WGS sequence"/>
</dbReference>
<sequence length="299" mass="33023">MASSDSLPLGFSFTKTVHRAPYPEISPLRPELSQAGKTVLITGGHTGIGFAIARAFAQARAERIIIVGRREQVVTSAASRLQSQFPNVQVEGRACDVSDLASADYLWESLSKEDIFVDVVVLNAAKLSTQPILDVGRDAVWGEYLLNVRTNLDFAERLYKQWNAKGHRKVLVSLSSLAIHNIQLTSNQPSYGASKSAGTMLLQRIAKDVSPEDLQIISYHPGGVYTELAEQVGMSRDDPRWDEEDLPGQFAVWAASEEAKFLHGRFVWAKWDVSELQSGPLRERIDADPEFLQVGVKGM</sequence>
<keyword evidence="2" id="KW-1185">Reference proteome</keyword>
<reference evidence="1" key="1">
    <citation type="submission" date="2022-08" db="EMBL/GenBank/DDBJ databases">
        <title>Genome Sequence of Fusarium decemcellulare.</title>
        <authorList>
            <person name="Buettner E."/>
        </authorList>
    </citation>
    <scope>NUCLEOTIDE SEQUENCE</scope>
    <source>
        <strain evidence="1">Babe19</strain>
    </source>
</reference>
<organism evidence="1 2">
    <name type="scientific">Fusarium decemcellulare</name>
    <dbReference type="NCBI Taxonomy" id="57161"/>
    <lineage>
        <taxon>Eukaryota</taxon>
        <taxon>Fungi</taxon>
        <taxon>Dikarya</taxon>
        <taxon>Ascomycota</taxon>
        <taxon>Pezizomycotina</taxon>
        <taxon>Sordariomycetes</taxon>
        <taxon>Hypocreomycetidae</taxon>
        <taxon>Hypocreales</taxon>
        <taxon>Nectriaceae</taxon>
        <taxon>Fusarium</taxon>
        <taxon>Fusarium decemcellulare species complex</taxon>
    </lineage>
</organism>
<evidence type="ECO:0000313" key="1">
    <source>
        <dbReference type="EMBL" id="KAJ3524872.1"/>
    </source>
</evidence>